<dbReference type="GO" id="GO:0003677">
    <property type="term" value="F:DNA binding"/>
    <property type="evidence" value="ECO:0007669"/>
    <property type="project" value="UniProtKB-KW"/>
</dbReference>
<feature type="compositionally biased region" description="Polar residues" evidence="8">
    <location>
        <begin position="556"/>
        <end position="567"/>
    </location>
</feature>
<evidence type="ECO:0000256" key="5">
    <source>
        <dbReference type="ARBA" id="ARBA00023125"/>
    </source>
</evidence>
<evidence type="ECO:0000256" key="7">
    <source>
        <dbReference type="PROSITE-ProRule" id="PRU00723"/>
    </source>
</evidence>
<keyword evidence="12" id="KW-1185">Reference proteome</keyword>
<dbReference type="Proteomes" id="UP000886595">
    <property type="component" value="Unassembled WGS sequence"/>
</dbReference>
<dbReference type="PANTHER" id="PTHR24009">
    <property type="entry name" value="RNA-BINDING (RRM/RBD/RNP MOTIFS)"/>
    <property type="match status" value="1"/>
</dbReference>
<dbReference type="FunFam" id="3.30.70.330:FF:000678">
    <property type="entry name" value="zinc finger CCCH domain-containing protein 53-like isoform X2"/>
    <property type="match status" value="1"/>
</dbReference>
<evidence type="ECO:0000259" key="9">
    <source>
        <dbReference type="PROSITE" id="PS50102"/>
    </source>
</evidence>
<accession>A0A8X7S5Y8</accession>
<evidence type="ECO:0000256" key="8">
    <source>
        <dbReference type="SAM" id="MobiDB-lite"/>
    </source>
</evidence>
<feature type="compositionally biased region" description="Polar residues" evidence="8">
    <location>
        <begin position="588"/>
        <end position="614"/>
    </location>
</feature>
<keyword evidence="3 7" id="KW-0862">Zinc</keyword>
<evidence type="ECO:0000313" key="11">
    <source>
        <dbReference type="EMBL" id="KAG2300530.1"/>
    </source>
</evidence>
<reference evidence="11 12" key="1">
    <citation type="submission" date="2020-02" db="EMBL/GenBank/DDBJ databases">
        <authorList>
            <person name="Ma Q."/>
            <person name="Huang Y."/>
            <person name="Song X."/>
            <person name="Pei D."/>
        </authorList>
    </citation>
    <scope>NUCLEOTIDE SEQUENCE [LARGE SCALE GENOMIC DNA]</scope>
    <source>
        <strain evidence="11">Sxm20200214</strain>
        <tissue evidence="11">Leaf</tissue>
    </source>
</reference>
<feature type="compositionally biased region" description="Low complexity" evidence="8">
    <location>
        <begin position="107"/>
        <end position="126"/>
    </location>
</feature>
<dbReference type="PROSITE" id="PS50102">
    <property type="entry name" value="RRM"/>
    <property type="match status" value="1"/>
</dbReference>
<dbReference type="SMART" id="SM00360">
    <property type="entry name" value="RRM"/>
    <property type="match status" value="1"/>
</dbReference>
<feature type="domain" description="C3H1-type" evidence="10">
    <location>
        <begin position="211"/>
        <end position="238"/>
    </location>
</feature>
<feature type="compositionally biased region" description="Polar residues" evidence="8">
    <location>
        <begin position="440"/>
        <end position="449"/>
    </location>
</feature>
<evidence type="ECO:0000256" key="3">
    <source>
        <dbReference type="ARBA" id="ARBA00022833"/>
    </source>
</evidence>
<evidence type="ECO:0000313" key="12">
    <source>
        <dbReference type="Proteomes" id="UP000886595"/>
    </source>
</evidence>
<dbReference type="InterPro" id="IPR056276">
    <property type="entry name" value="AtC3H46-like_PABC-like"/>
</dbReference>
<evidence type="ECO:0000256" key="1">
    <source>
        <dbReference type="ARBA" id="ARBA00022723"/>
    </source>
</evidence>
<comment type="caution">
    <text evidence="11">The sequence shown here is derived from an EMBL/GenBank/DDBJ whole genome shotgun (WGS) entry which is preliminary data.</text>
</comment>
<sequence>MESGDPTTLLLTKIRILEPDYAPKIIGYLLLQDFGEKDLMRLALGPESVLQSIILKVKSQLGLLMSSPSTPTSPSPFNPISRPPINGRIGGGGGSPLSNGFMDFRRNSPSSSPSSTSPWSINNSVSGLTNGSILKPLSSHQSNGVSATENGAESDLLDDQQLNDYLSFLDDSKTEDVVDPTVPLDYNGETHLHRRSFSADASFGSGEDGFGAGYKPCVYFGRGLCKNGESCKFVHGGFPDNVDGNGIVADPSRKVENFGRHHEEMMRLKMAYQQQRLASQLLGRVPQMSYEKRMDFLLHQQAHRDGALPFGDERYWSSSPGRLERMELMAMQFGDLSNSAARQIYLTFPAESTFKDEDVATYFSLFGTVQDVRIPYQQKRMFGFVSFAQPETVKVVLARGNPHFICDSRVLVKPYKEKGKAFDNDSRKHQYLLQQQIERGNYSPCSSPSGMDPREQSDPQLGSKMFYERREMMRRKLEEAELHRAIELERRRVINLQLPEFKNSGVSNHHRSFSVGSPGYFSSATIQSPDIQSELTSADSFKVVDDATEPHPYPVINSNNYSNGSKEGTNESETDTGSPIELVLPSNLFPSATATDDSAETNANAGVSVSSTNGNDHEPPATTSNLMQ</sequence>
<feature type="region of interest" description="Disordered" evidence="8">
    <location>
        <begin position="546"/>
        <end position="628"/>
    </location>
</feature>
<feature type="zinc finger region" description="C3H1-type" evidence="7">
    <location>
        <begin position="211"/>
        <end position="238"/>
    </location>
</feature>
<feature type="region of interest" description="Disordered" evidence="8">
    <location>
        <begin position="67"/>
        <end position="156"/>
    </location>
</feature>
<dbReference type="GO" id="GO:0003723">
    <property type="term" value="F:RNA binding"/>
    <property type="evidence" value="ECO:0007669"/>
    <property type="project" value="UniProtKB-UniRule"/>
</dbReference>
<dbReference type="SUPFAM" id="SSF54928">
    <property type="entry name" value="RNA-binding domain, RBD"/>
    <property type="match status" value="1"/>
</dbReference>
<dbReference type="Gene3D" id="3.30.70.330">
    <property type="match status" value="1"/>
</dbReference>
<dbReference type="AlphaFoldDB" id="A0A8X7S5Y8"/>
<dbReference type="CDD" id="cd12458">
    <property type="entry name" value="RRM_AtC3H46_like"/>
    <property type="match status" value="1"/>
</dbReference>
<evidence type="ECO:0000256" key="6">
    <source>
        <dbReference type="PROSITE-ProRule" id="PRU00176"/>
    </source>
</evidence>
<organism evidence="11 12">
    <name type="scientific">Brassica carinata</name>
    <name type="common">Ethiopian mustard</name>
    <name type="synonym">Abyssinian cabbage</name>
    <dbReference type="NCBI Taxonomy" id="52824"/>
    <lineage>
        <taxon>Eukaryota</taxon>
        <taxon>Viridiplantae</taxon>
        <taxon>Streptophyta</taxon>
        <taxon>Embryophyta</taxon>
        <taxon>Tracheophyta</taxon>
        <taxon>Spermatophyta</taxon>
        <taxon>Magnoliopsida</taxon>
        <taxon>eudicotyledons</taxon>
        <taxon>Gunneridae</taxon>
        <taxon>Pentapetalae</taxon>
        <taxon>rosids</taxon>
        <taxon>malvids</taxon>
        <taxon>Brassicales</taxon>
        <taxon>Brassicaceae</taxon>
        <taxon>Brassiceae</taxon>
        <taxon>Brassica</taxon>
    </lineage>
</organism>
<evidence type="ECO:0000256" key="2">
    <source>
        <dbReference type="ARBA" id="ARBA00022771"/>
    </source>
</evidence>
<feature type="domain" description="RRM" evidence="9">
    <location>
        <begin position="342"/>
        <end position="418"/>
    </location>
</feature>
<feature type="region of interest" description="Disordered" evidence="8">
    <location>
        <begin position="440"/>
        <end position="461"/>
    </location>
</feature>
<evidence type="ECO:0008006" key="13">
    <source>
        <dbReference type="Google" id="ProtNLM"/>
    </source>
</evidence>
<protein>
    <recommendedName>
        <fullName evidence="13">Zinc finger CCCH domain-containing protein 55</fullName>
    </recommendedName>
</protein>
<dbReference type="InterPro" id="IPR012677">
    <property type="entry name" value="Nucleotide-bd_a/b_plait_sf"/>
</dbReference>
<gene>
    <name evidence="11" type="ORF">Bca52824_037002</name>
</gene>
<dbReference type="InterPro" id="IPR034365">
    <property type="entry name" value="AtC3H46-like_RRM"/>
</dbReference>
<dbReference type="PROSITE" id="PS50103">
    <property type="entry name" value="ZF_C3H1"/>
    <property type="match status" value="1"/>
</dbReference>
<feature type="compositionally biased region" description="Polar residues" evidence="8">
    <location>
        <begin position="127"/>
        <end position="151"/>
    </location>
</feature>
<keyword evidence="5" id="KW-0238">DNA-binding</keyword>
<keyword evidence="1 7" id="KW-0479">Metal-binding</keyword>
<dbReference type="OrthoDB" id="1897736at2759"/>
<dbReference type="Pfam" id="PF23182">
    <property type="entry name" value="PABC_AtC3H46"/>
    <property type="match status" value="1"/>
</dbReference>
<proteinExistence type="predicted"/>
<evidence type="ECO:0000259" key="10">
    <source>
        <dbReference type="PROSITE" id="PS50103"/>
    </source>
</evidence>
<dbReference type="PANTHER" id="PTHR24009:SF41">
    <property type="entry name" value="ZINC FINGER CCCH DOMAIN-CONTAINING PROTEIN 55"/>
    <property type="match status" value="1"/>
</dbReference>
<dbReference type="GO" id="GO:0008270">
    <property type="term" value="F:zinc ion binding"/>
    <property type="evidence" value="ECO:0007669"/>
    <property type="project" value="UniProtKB-KW"/>
</dbReference>
<dbReference type="InterPro" id="IPR000504">
    <property type="entry name" value="RRM_dom"/>
</dbReference>
<dbReference type="InterPro" id="IPR035979">
    <property type="entry name" value="RBD_domain_sf"/>
</dbReference>
<dbReference type="Pfam" id="PF00076">
    <property type="entry name" value="RRM_1"/>
    <property type="match status" value="1"/>
</dbReference>
<feature type="compositionally biased region" description="Low complexity" evidence="8">
    <location>
        <begin position="78"/>
        <end position="87"/>
    </location>
</feature>
<keyword evidence="2 7" id="KW-0863">Zinc-finger</keyword>
<keyword evidence="4 6" id="KW-0694">RNA-binding</keyword>
<evidence type="ECO:0000256" key="4">
    <source>
        <dbReference type="ARBA" id="ARBA00022884"/>
    </source>
</evidence>
<name>A0A8X7S5Y8_BRACI</name>
<dbReference type="InterPro" id="IPR000571">
    <property type="entry name" value="Znf_CCCH"/>
</dbReference>
<dbReference type="EMBL" id="JAAMPC010000008">
    <property type="protein sequence ID" value="KAG2300530.1"/>
    <property type="molecule type" value="Genomic_DNA"/>
</dbReference>